<accession>A0ABU9YL46</accession>
<dbReference type="RefSeq" id="WP_345937616.1">
    <property type="nucleotide sequence ID" value="NZ_JBBKTW010000005.1"/>
</dbReference>
<dbReference type="Pfam" id="PF00440">
    <property type="entry name" value="TetR_N"/>
    <property type="match status" value="1"/>
</dbReference>
<gene>
    <name evidence="7" type="ORF">WG926_14550</name>
</gene>
<evidence type="ECO:0000256" key="5">
    <source>
        <dbReference type="SAM" id="MobiDB-lite"/>
    </source>
</evidence>
<dbReference type="InterPro" id="IPR009057">
    <property type="entry name" value="Homeodomain-like_sf"/>
</dbReference>
<evidence type="ECO:0000256" key="3">
    <source>
        <dbReference type="ARBA" id="ARBA00023163"/>
    </source>
</evidence>
<evidence type="ECO:0000256" key="4">
    <source>
        <dbReference type="PROSITE-ProRule" id="PRU00335"/>
    </source>
</evidence>
<keyword evidence="3" id="KW-0804">Transcription</keyword>
<dbReference type="SUPFAM" id="SSF46689">
    <property type="entry name" value="Homeodomain-like"/>
    <property type="match status" value="1"/>
</dbReference>
<dbReference type="PANTHER" id="PTHR30055:SF234">
    <property type="entry name" value="HTH-TYPE TRANSCRIPTIONAL REGULATOR BETI"/>
    <property type="match status" value="1"/>
</dbReference>
<evidence type="ECO:0000256" key="2">
    <source>
        <dbReference type="ARBA" id="ARBA00023125"/>
    </source>
</evidence>
<dbReference type="Proteomes" id="UP001413721">
    <property type="component" value="Unassembled WGS sequence"/>
</dbReference>
<organism evidence="7 8">
    <name type="scientific">Tistrella arctica</name>
    <dbReference type="NCBI Taxonomy" id="3133430"/>
    <lineage>
        <taxon>Bacteria</taxon>
        <taxon>Pseudomonadati</taxon>
        <taxon>Pseudomonadota</taxon>
        <taxon>Alphaproteobacteria</taxon>
        <taxon>Geminicoccales</taxon>
        <taxon>Geminicoccaceae</taxon>
        <taxon>Tistrella</taxon>
    </lineage>
</organism>
<feature type="domain" description="HTH tetR-type" evidence="6">
    <location>
        <begin position="24"/>
        <end position="84"/>
    </location>
</feature>
<feature type="DNA-binding region" description="H-T-H motif" evidence="4">
    <location>
        <begin position="47"/>
        <end position="66"/>
    </location>
</feature>
<dbReference type="InterPro" id="IPR001647">
    <property type="entry name" value="HTH_TetR"/>
</dbReference>
<dbReference type="InterPro" id="IPR041674">
    <property type="entry name" value="TetR_C_22"/>
</dbReference>
<evidence type="ECO:0000256" key="1">
    <source>
        <dbReference type="ARBA" id="ARBA00023015"/>
    </source>
</evidence>
<dbReference type="InterPro" id="IPR050109">
    <property type="entry name" value="HTH-type_TetR-like_transc_reg"/>
</dbReference>
<keyword evidence="8" id="KW-1185">Reference proteome</keyword>
<feature type="region of interest" description="Disordered" evidence="5">
    <location>
        <begin position="1"/>
        <end position="25"/>
    </location>
</feature>
<proteinExistence type="predicted"/>
<comment type="caution">
    <text evidence="7">The sequence shown here is derived from an EMBL/GenBank/DDBJ whole genome shotgun (WGS) entry which is preliminary data.</text>
</comment>
<sequence length="210" mass="22552">MTDDDIPAEAPGAARRQPSQQRSRERVERMLAAAQQIIAERGSDGLRMADVAERAGVSIGSLYQFFPDKAAIIRSLAQRCTSQSRACIEDGLAAVTDDAGLRQAFAGLVDAYYAMFLDDPAMCDIWSGMQADKGLRALEVAESRITGAMLGAAIRRVRPDADPAEIELRGFLIMHLGEATMRLAVAVPRDEGDRLVAAYKAIADTALAPG</sequence>
<dbReference type="EMBL" id="JBBKTW010000005">
    <property type="protein sequence ID" value="MEN2989533.1"/>
    <property type="molecule type" value="Genomic_DNA"/>
</dbReference>
<evidence type="ECO:0000313" key="8">
    <source>
        <dbReference type="Proteomes" id="UP001413721"/>
    </source>
</evidence>
<protein>
    <submittedName>
        <fullName evidence="7">TetR/AcrR family transcriptional regulator</fullName>
    </submittedName>
</protein>
<dbReference type="Pfam" id="PF17928">
    <property type="entry name" value="TetR_C_22"/>
    <property type="match status" value="1"/>
</dbReference>
<dbReference type="PROSITE" id="PS50977">
    <property type="entry name" value="HTH_TETR_2"/>
    <property type="match status" value="1"/>
</dbReference>
<evidence type="ECO:0000313" key="7">
    <source>
        <dbReference type="EMBL" id="MEN2989533.1"/>
    </source>
</evidence>
<dbReference type="PANTHER" id="PTHR30055">
    <property type="entry name" value="HTH-TYPE TRANSCRIPTIONAL REGULATOR RUTR"/>
    <property type="match status" value="1"/>
</dbReference>
<dbReference type="Gene3D" id="1.10.357.10">
    <property type="entry name" value="Tetracycline Repressor, domain 2"/>
    <property type="match status" value="1"/>
</dbReference>
<name>A0ABU9YL46_9PROT</name>
<keyword evidence="1" id="KW-0805">Transcription regulation</keyword>
<reference evidence="7 8" key="1">
    <citation type="submission" date="2024-03" db="EMBL/GenBank/DDBJ databases">
        <title>High-quality draft genome sequencing of Tistrella sp. BH-R2-4.</title>
        <authorList>
            <person name="Dong C."/>
        </authorList>
    </citation>
    <scope>NUCLEOTIDE SEQUENCE [LARGE SCALE GENOMIC DNA]</scope>
    <source>
        <strain evidence="7 8">BH-R2-4</strain>
    </source>
</reference>
<keyword evidence="2 4" id="KW-0238">DNA-binding</keyword>
<dbReference type="PRINTS" id="PR00455">
    <property type="entry name" value="HTHTETR"/>
</dbReference>
<evidence type="ECO:0000259" key="6">
    <source>
        <dbReference type="PROSITE" id="PS50977"/>
    </source>
</evidence>